<keyword evidence="1" id="KW-0472">Membrane</keyword>
<feature type="transmembrane region" description="Helical" evidence="1">
    <location>
        <begin position="93"/>
        <end position="116"/>
    </location>
</feature>
<accession>A0A0B7FZN9</accession>
<gene>
    <name evidence="2" type="ORF">RSOLAG1IB_05200</name>
</gene>
<evidence type="ECO:0000313" key="3">
    <source>
        <dbReference type="Proteomes" id="UP000059188"/>
    </source>
</evidence>
<dbReference type="OrthoDB" id="3152367at2759"/>
<organism evidence="2 3">
    <name type="scientific">Thanatephorus cucumeris (strain AG1-IB / isolate 7/3/14)</name>
    <name type="common">Lettuce bottom rot fungus</name>
    <name type="synonym">Rhizoctonia solani</name>
    <dbReference type="NCBI Taxonomy" id="1108050"/>
    <lineage>
        <taxon>Eukaryota</taxon>
        <taxon>Fungi</taxon>
        <taxon>Dikarya</taxon>
        <taxon>Basidiomycota</taxon>
        <taxon>Agaricomycotina</taxon>
        <taxon>Agaricomycetes</taxon>
        <taxon>Cantharellales</taxon>
        <taxon>Ceratobasidiaceae</taxon>
        <taxon>Rhizoctonia</taxon>
        <taxon>Rhizoctonia solani AG-1</taxon>
    </lineage>
</organism>
<dbReference type="Proteomes" id="UP000059188">
    <property type="component" value="Unassembled WGS sequence"/>
</dbReference>
<keyword evidence="3" id="KW-1185">Reference proteome</keyword>
<reference evidence="2 3" key="1">
    <citation type="submission" date="2014-11" db="EMBL/GenBank/DDBJ databases">
        <authorList>
            <person name="Wibberg Daniel"/>
        </authorList>
    </citation>
    <scope>NUCLEOTIDE SEQUENCE [LARGE SCALE GENOMIC DNA]</scope>
    <source>
        <strain evidence="2">Rhizoctonia solani AG1-IB 7/3/14</strain>
    </source>
</reference>
<name>A0A0B7FZN9_THACB</name>
<evidence type="ECO:0000313" key="2">
    <source>
        <dbReference type="EMBL" id="CEL63160.1"/>
    </source>
</evidence>
<evidence type="ECO:0000256" key="1">
    <source>
        <dbReference type="SAM" id="Phobius"/>
    </source>
</evidence>
<dbReference type="EMBL" id="LN679107">
    <property type="protein sequence ID" value="CEL63160.1"/>
    <property type="molecule type" value="Genomic_DNA"/>
</dbReference>
<keyword evidence="1" id="KW-0812">Transmembrane</keyword>
<keyword evidence="1" id="KW-1133">Transmembrane helix</keyword>
<dbReference type="AlphaFoldDB" id="A0A0B7FZN9"/>
<feature type="transmembrane region" description="Helical" evidence="1">
    <location>
        <begin position="188"/>
        <end position="209"/>
    </location>
</feature>
<sequence>MPSQFYSPYKFLDRRGSDSSSTSTAIDHDWQSDSTSKSKAITVRVERDMQQITVEGYRTLGVVSTFIAGVESQCLGIVSDAEGNTKVLELASALLLVGLLLSSFGAALSLLAARWFDLLKDDSNFNEITLLEHKWSCARRQRRGSPNNANSPVFHQNLQLQDKVLNNATGDYENCENHWKDYLVAKTVGSILFIVFCGFILFVVAMVVYTWEVHHLATAIANTVVAVLGTCLIVLMHLDFEFYGALQCMSFNRIRL</sequence>
<feature type="transmembrane region" description="Helical" evidence="1">
    <location>
        <begin position="216"/>
        <end position="236"/>
    </location>
</feature>
<proteinExistence type="predicted"/>
<protein>
    <submittedName>
        <fullName evidence="2">Uncharacterized protein</fullName>
    </submittedName>
</protein>